<proteinExistence type="predicted"/>
<evidence type="ECO:0000313" key="1">
    <source>
        <dbReference type="EMBL" id="AGH96468.1"/>
    </source>
</evidence>
<protein>
    <submittedName>
        <fullName evidence="1">Uncharacterized protein</fullName>
    </submittedName>
</protein>
<sequence>MAIQRVISAAAMVLTLTVGLTATAEVIEFYTLGAGGKRAENEAFFTDHIQRVVDQVDNLRLADNPINIVVERRSGGASFDYGSIVYIPRTFEHSGQYGGTYSKSIYDILAVFAHEYAHAIFGTFLADASADYAELKRIKSQSSELSLQALRDDPDTETLEQMRQQMKALEDSVVQNPALLKIARQVGPYSELYADAVAVFVTGSKGAIYEALAYEGMPFHMRAYVESRDFGMKHDPDTWTFSDEHAMFGPLRSVIGSDECWPRSDEQKRLRLQQLKTVLIRDLQRKITAGEMPTKDDNKQLIAEYSAYCR</sequence>
<dbReference type="PATRIC" id="fig|1184267.3.peg.2282"/>
<dbReference type="HOGENOM" id="CLU_896200_0_0_7"/>
<dbReference type="OrthoDB" id="5290616at2"/>
<reference evidence="1 2" key="1">
    <citation type="journal article" date="2013" name="ISME J.">
        <title>By their genes ye shall know them: genomic signatures of predatory bacteria.</title>
        <authorList>
            <person name="Pasternak Z."/>
            <person name="Pietrokovski S."/>
            <person name="Rotem O."/>
            <person name="Gophna U."/>
            <person name="Lurie-Weinberger M.N."/>
            <person name="Jurkevitch E."/>
        </authorList>
    </citation>
    <scope>NUCLEOTIDE SEQUENCE [LARGE SCALE GENOMIC DNA]</scope>
    <source>
        <strain evidence="1 2">JSS</strain>
    </source>
</reference>
<dbReference type="EMBL" id="CP003537">
    <property type="protein sequence ID" value="AGH96468.1"/>
    <property type="molecule type" value="Genomic_DNA"/>
</dbReference>
<dbReference type="KEGG" id="bex:A11Q_2252"/>
<dbReference type="Proteomes" id="UP000012040">
    <property type="component" value="Chromosome"/>
</dbReference>
<dbReference type="RefSeq" id="WP_015470958.1">
    <property type="nucleotide sequence ID" value="NC_020813.1"/>
</dbReference>
<organism evidence="1 2">
    <name type="scientific">Pseudobdellovibrio exovorus JSS</name>
    <dbReference type="NCBI Taxonomy" id="1184267"/>
    <lineage>
        <taxon>Bacteria</taxon>
        <taxon>Pseudomonadati</taxon>
        <taxon>Bdellovibrionota</taxon>
        <taxon>Bdellovibrionia</taxon>
        <taxon>Bdellovibrionales</taxon>
        <taxon>Pseudobdellovibrionaceae</taxon>
        <taxon>Pseudobdellovibrio</taxon>
    </lineage>
</organism>
<dbReference type="STRING" id="1184267.A11Q_2252"/>
<keyword evidence="2" id="KW-1185">Reference proteome</keyword>
<accession>M4VB98</accession>
<name>M4VB98_9BACT</name>
<dbReference type="AlphaFoldDB" id="M4VB98"/>
<dbReference type="eggNOG" id="COG0501">
    <property type="taxonomic scope" value="Bacteria"/>
</dbReference>
<evidence type="ECO:0000313" key="2">
    <source>
        <dbReference type="Proteomes" id="UP000012040"/>
    </source>
</evidence>
<gene>
    <name evidence="1" type="ORF">A11Q_2252</name>
</gene>